<organism evidence="1 2">
    <name type="scientific">Caerostris extrusa</name>
    <name type="common">Bark spider</name>
    <name type="synonym">Caerostris bankana</name>
    <dbReference type="NCBI Taxonomy" id="172846"/>
    <lineage>
        <taxon>Eukaryota</taxon>
        <taxon>Metazoa</taxon>
        <taxon>Ecdysozoa</taxon>
        <taxon>Arthropoda</taxon>
        <taxon>Chelicerata</taxon>
        <taxon>Arachnida</taxon>
        <taxon>Araneae</taxon>
        <taxon>Araneomorphae</taxon>
        <taxon>Entelegynae</taxon>
        <taxon>Araneoidea</taxon>
        <taxon>Araneidae</taxon>
        <taxon>Caerostris</taxon>
    </lineage>
</organism>
<protein>
    <submittedName>
        <fullName evidence="1">Nuclease harbi1-like protein</fullName>
    </submittedName>
</protein>
<gene>
    <name evidence="1" type="primary">RF55_11157</name>
    <name evidence="1" type="ORF">CEXT_646861</name>
</gene>
<comment type="caution">
    <text evidence="1">The sequence shown here is derived from an EMBL/GenBank/DDBJ whole genome shotgun (WGS) entry which is preliminary data.</text>
</comment>
<sequence length="102" mass="11346">MEYQSIIRFLASGDLTVCLSYTFTTVCGIIQETCEALRNRLSPIVLSKPSTEKWLAIANKYFSNGNFPNCIGSIDGKHVLIQVPSNTGSQYQNYKEALALFC</sequence>
<dbReference type="AlphaFoldDB" id="A0AAV4XZX8"/>
<evidence type="ECO:0000313" key="2">
    <source>
        <dbReference type="Proteomes" id="UP001054945"/>
    </source>
</evidence>
<dbReference type="EMBL" id="BPLR01018458">
    <property type="protein sequence ID" value="GIY99755.1"/>
    <property type="molecule type" value="Genomic_DNA"/>
</dbReference>
<accession>A0AAV4XZX8</accession>
<name>A0AAV4XZX8_CAEEX</name>
<evidence type="ECO:0000313" key="1">
    <source>
        <dbReference type="EMBL" id="GIY99755.1"/>
    </source>
</evidence>
<proteinExistence type="predicted"/>
<keyword evidence="2" id="KW-1185">Reference proteome</keyword>
<dbReference type="Proteomes" id="UP001054945">
    <property type="component" value="Unassembled WGS sequence"/>
</dbReference>
<reference evidence="1 2" key="1">
    <citation type="submission" date="2021-06" db="EMBL/GenBank/DDBJ databases">
        <title>Caerostris extrusa draft genome.</title>
        <authorList>
            <person name="Kono N."/>
            <person name="Arakawa K."/>
        </authorList>
    </citation>
    <scope>NUCLEOTIDE SEQUENCE [LARGE SCALE GENOMIC DNA]</scope>
</reference>